<organism evidence="2">
    <name type="scientific">mine drainage metagenome</name>
    <dbReference type="NCBI Taxonomy" id="410659"/>
    <lineage>
        <taxon>unclassified sequences</taxon>
        <taxon>metagenomes</taxon>
        <taxon>ecological metagenomes</taxon>
    </lineage>
</organism>
<comment type="caution">
    <text evidence="2">The sequence shown here is derived from an EMBL/GenBank/DDBJ whole genome shotgun (WGS) entry which is preliminary data.</text>
</comment>
<proteinExistence type="predicted"/>
<dbReference type="EMBL" id="MLJW01002938">
    <property type="protein sequence ID" value="OIQ73259.1"/>
    <property type="molecule type" value="Genomic_DNA"/>
</dbReference>
<feature type="region of interest" description="Disordered" evidence="1">
    <location>
        <begin position="305"/>
        <end position="325"/>
    </location>
</feature>
<feature type="region of interest" description="Disordered" evidence="1">
    <location>
        <begin position="90"/>
        <end position="165"/>
    </location>
</feature>
<feature type="compositionally biased region" description="Basic and acidic residues" evidence="1">
    <location>
        <begin position="237"/>
        <end position="262"/>
    </location>
</feature>
<dbReference type="AlphaFoldDB" id="A0A1J5Q702"/>
<feature type="compositionally biased region" description="Basic and acidic residues" evidence="1">
    <location>
        <begin position="93"/>
        <end position="117"/>
    </location>
</feature>
<feature type="region of interest" description="Disordered" evidence="1">
    <location>
        <begin position="225"/>
        <end position="262"/>
    </location>
</feature>
<name>A0A1J5Q702_9ZZZZ</name>
<accession>A0A1J5Q702</accession>
<reference evidence="2" key="1">
    <citation type="submission" date="2016-10" db="EMBL/GenBank/DDBJ databases">
        <title>Sequence of Gallionella enrichment culture.</title>
        <authorList>
            <person name="Poehlein A."/>
            <person name="Muehling M."/>
            <person name="Daniel R."/>
        </authorList>
    </citation>
    <scope>NUCLEOTIDE SEQUENCE</scope>
</reference>
<gene>
    <name evidence="2" type="ORF">GALL_451070</name>
</gene>
<sequence length="325" mass="35656">MGFLTGSPGQEVIVVVGGRDARCHDQSEQHAQRAQSAVAIGFADGACFRRQGGRPLRPDQGDADDVDEIERGQGETRNERTLVHIAHAAAELVGHDDEHQRGRDDLRQRARGSDHPRGHPPVIAVAQHDGQRDQSHGNDRRRDHAGGCRQHGTDQHHGDRQSAADGAEQLADGFQQIFGHAAAFQQQAHEGEERDGQQGVVLHDADDAQRNGFEQRLRHQAEFHADEAEQQAAGGQAERHRKADQEEHHQHPEHDGGDIRDEEGGHYFASLVCCARTNSASSSSAVFSFFLTIGSSIRPRKKAMRLISSDRPCSPSSEKPMGTRT</sequence>
<evidence type="ECO:0000256" key="1">
    <source>
        <dbReference type="SAM" id="MobiDB-lite"/>
    </source>
</evidence>
<protein>
    <submittedName>
        <fullName evidence="2">Uncharacterized protein</fullName>
    </submittedName>
</protein>
<feature type="compositionally biased region" description="Basic and acidic residues" evidence="1">
    <location>
        <begin position="129"/>
        <end position="162"/>
    </location>
</feature>
<evidence type="ECO:0000313" key="2">
    <source>
        <dbReference type="EMBL" id="OIQ73259.1"/>
    </source>
</evidence>